<gene>
    <name evidence="1" type="ORF">NDU88_005151</name>
</gene>
<accession>A0AAV7SL13</accession>
<sequence>MDWCLRYQRAVEKVLKNLEGMKNYQDDVLFGLDAEEHDKLVTDEDEKLVEEEMENDTCICMIEGMVIVKAKWREDNN</sequence>
<dbReference type="AlphaFoldDB" id="A0AAV7SL13"/>
<protein>
    <submittedName>
        <fullName evidence="1">Uncharacterized protein</fullName>
    </submittedName>
</protein>
<reference evidence="1" key="1">
    <citation type="journal article" date="2022" name="bioRxiv">
        <title>Sequencing and chromosome-scale assembly of the giantPleurodeles waltlgenome.</title>
        <authorList>
            <person name="Brown T."/>
            <person name="Elewa A."/>
            <person name="Iarovenko S."/>
            <person name="Subramanian E."/>
            <person name="Araus A.J."/>
            <person name="Petzold A."/>
            <person name="Susuki M."/>
            <person name="Suzuki K.-i.T."/>
            <person name="Hayashi T."/>
            <person name="Toyoda A."/>
            <person name="Oliveira C."/>
            <person name="Osipova E."/>
            <person name="Leigh N.D."/>
            <person name="Simon A."/>
            <person name="Yun M.H."/>
        </authorList>
    </citation>
    <scope>NUCLEOTIDE SEQUENCE</scope>
    <source>
        <strain evidence="1">20211129_DDA</strain>
        <tissue evidence="1">Liver</tissue>
    </source>
</reference>
<name>A0AAV7SL13_PLEWA</name>
<proteinExistence type="predicted"/>
<evidence type="ECO:0000313" key="1">
    <source>
        <dbReference type="EMBL" id="KAJ1164717.1"/>
    </source>
</evidence>
<dbReference type="Proteomes" id="UP001066276">
    <property type="component" value="Chromosome 4_2"/>
</dbReference>
<keyword evidence="2" id="KW-1185">Reference proteome</keyword>
<comment type="caution">
    <text evidence="1">The sequence shown here is derived from an EMBL/GenBank/DDBJ whole genome shotgun (WGS) entry which is preliminary data.</text>
</comment>
<dbReference type="EMBL" id="JANPWB010000008">
    <property type="protein sequence ID" value="KAJ1164717.1"/>
    <property type="molecule type" value="Genomic_DNA"/>
</dbReference>
<organism evidence="1 2">
    <name type="scientific">Pleurodeles waltl</name>
    <name type="common">Iberian ribbed newt</name>
    <dbReference type="NCBI Taxonomy" id="8319"/>
    <lineage>
        <taxon>Eukaryota</taxon>
        <taxon>Metazoa</taxon>
        <taxon>Chordata</taxon>
        <taxon>Craniata</taxon>
        <taxon>Vertebrata</taxon>
        <taxon>Euteleostomi</taxon>
        <taxon>Amphibia</taxon>
        <taxon>Batrachia</taxon>
        <taxon>Caudata</taxon>
        <taxon>Salamandroidea</taxon>
        <taxon>Salamandridae</taxon>
        <taxon>Pleurodelinae</taxon>
        <taxon>Pleurodeles</taxon>
    </lineage>
</organism>
<evidence type="ECO:0000313" key="2">
    <source>
        <dbReference type="Proteomes" id="UP001066276"/>
    </source>
</evidence>